<keyword evidence="6 9" id="KW-1133">Transmembrane helix</keyword>
<dbReference type="PANTHER" id="PTHR34702">
    <property type="entry name" value="NA(+)/H(+) ANTIPORTER SUBUNIT F1"/>
    <property type="match status" value="1"/>
</dbReference>
<comment type="subcellular location">
    <subcellularLocation>
        <location evidence="1 8">Cell membrane</location>
        <topology evidence="1 8">Multi-pass membrane protein</topology>
    </subcellularLocation>
</comment>
<evidence type="ECO:0000256" key="7">
    <source>
        <dbReference type="ARBA" id="ARBA00023136"/>
    </source>
</evidence>
<evidence type="ECO:0000256" key="6">
    <source>
        <dbReference type="ARBA" id="ARBA00022989"/>
    </source>
</evidence>
<dbReference type="PIRSF" id="PIRSF028784">
    <property type="entry name" value="MrpF"/>
    <property type="match status" value="1"/>
</dbReference>
<comment type="similarity">
    <text evidence="2 8">Belongs to the CPA3 antiporters (TC 2.A.63) subunit F family.</text>
</comment>
<keyword evidence="7 8" id="KW-0472">Membrane</keyword>
<dbReference type="EMBL" id="CCXS01000001">
    <property type="protein sequence ID" value="CEG23359.1"/>
    <property type="molecule type" value="Genomic_DNA"/>
</dbReference>
<evidence type="ECO:0000256" key="8">
    <source>
        <dbReference type="PIRNR" id="PIRNR028784"/>
    </source>
</evidence>
<keyword evidence="8" id="KW-0050">Antiport</keyword>
<dbReference type="PANTHER" id="PTHR34702:SF1">
    <property type="entry name" value="NA(+)_H(+) ANTIPORTER SUBUNIT F"/>
    <property type="match status" value="1"/>
</dbReference>
<evidence type="ECO:0000256" key="4">
    <source>
        <dbReference type="ARBA" id="ARBA00022475"/>
    </source>
</evidence>
<dbReference type="GO" id="GO:0015385">
    <property type="term" value="F:sodium:proton antiporter activity"/>
    <property type="evidence" value="ECO:0007669"/>
    <property type="project" value="TreeGrafter"/>
</dbReference>
<organism evidence="10 11">
    <name type="scientific">Planococcus massiliensis</name>
    <dbReference type="NCBI Taxonomy" id="1499687"/>
    <lineage>
        <taxon>Bacteria</taxon>
        <taxon>Bacillati</taxon>
        <taxon>Bacillota</taxon>
        <taxon>Bacilli</taxon>
        <taxon>Bacillales</taxon>
        <taxon>Caryophanaceae</taxon>
        <taxon>Planococcus</taxon>
    </lineage>
</organism>
<keyword evidence="11" id="KW-1185">Reference proteome</keyword>
<keyword evidence="3 8" id="KW-0813">Transport</keyword>
<sequence length="93" mass="10299">MMMFYWIALVVISCAFVGLLYRLVKGPTVADRVVALDALGVALVSIVALLSLIIGTEFFLEIILLLSILSFIGTTAFAKFIERGEIFDRNDNR</sequence>
<evidence type="ECO:0000256" key="2">
    <source>
        <dbReference type="ARBA" id="ARBA00009212"/>
    </source>
</evidence>
<keyword evidence="5 9" id="KW-0812">Transmembrane</keyword>
<dbReference type="AlphaFoldDB" id="A0A098EM11"/>
<keyword evidence="8" id="KW-0406">Ion transport</keyword>
<accession>A0A098EM11</accession>
<feature type="transmembrane region" description="Helical" evidence="9">
    <location>
        <begin position="36"/>
        <end position="56"/>
    </location>
</feature>
<feature type="transmembrane region" description="Helical" evidence="9">
    <location>
        <begin position="6"/>
        <end position="24"/>
    </location>
</feature>
<gene>
    <name evidence="10" type="primary">mrpF_2</name>
    <name evidence="10" type="ORF">BN1080_02333</name>
</gene>
<dbReference type="RefSeq" id="WP_052652143.1">
    <property type="nucleotide sequence ID" value="NZ_CCXS01000001.1"/>
</dbReference>
<evidence type="ECO:0000313" key="10">
    <source>
        <dbReference type="EMBL" id="CEG23359.1"/>
    </source>
</evidence>
<dbReference type="GO" id="GO:0005886">
    <property type="term" value="C:plasma membrane"/>
    <property type="evidence" value="ECO:0007669"/>
    <property type="project" value="UniProtKB-SubCell"/>
</dbReference>
<name>A0A098EM11_9BACL</name>
<evidence type="ECO:0000256" key="3">
    <source>
        <dbReference type="ARBA" id="ARBA00022448"/>
    </source>
</evidence>
<dbReference type="NCBIfam" id="NF009248">
    <property type="entry name" value="PRK12600.1"/>
    <property type="match status" value="1"/>
</dbReference>
<dbReference type="InterPro" id="IPR007208">
    <property type="entry name" value="MrpF/PhaF-like"/>
</dbReference>
<evidence type="ECO:0000313" key="11">
    <source>
        <dbReference type="Proteomes" id="UP000043699"/>
    </source>
</evidence>
<proteinExistence type="inferred from homology"/>
<dbReference type="Proteomes" id="UP000043699">
    <property type="component" value="Unassembled WGS sequence"/>
</dbReference>
<evidence type="ECO:0000256" key="1">
    <source>
        <dbReference type="ARBA" id="ARBA00004651"/>
    </source>
</evidence>
<evidence type="ECO:0000256" key="9">
    <source>
        <dbReference type="SAM" id="Phobius"/>
    </source>
</evidence>
<reference evidence="10 11" key="1">
    <citation type="submission" date="2014-09" db="EMBL/GenBank/DDBJ databases">
        <authorList>
            <person name="Urmite Genomes Urmite Genomes"/>
        </authorList>
    </citation>
    <scope>NUCLEOTIDE SEQUENCE [LARGE SCALE GENOMIC DNA]</scope>
    <source>
        <strain evidence="10 11">ES2</strain>
    </source>
</reference>
<keyword evidence="4 8" id="KW-1003">Cell membrane</keyword>
<dbReference type="STRING" id="1499687.BN1080_02333"/>
<evidence type="ECO:0000256" key="5">
    <source>
        <dbReference type="ARBA" id="ARBA00022692"/>
    </source>
</evidence>
<dbReference type="Pfam" id="PF04066">
    <property type="entry name" value="MrpF_PhaF"/>
    <property type="match status" value="1"/>
</dbReference>
<feature type="transmembrane region" description="Helical" evidence="9">
    <location>
        <begin position="62"/>
        <end position="81"/>
    </location>
</feature>
<protein>
    <submittedName>
        <fullName evidence="10">Na(+)/H(+) antiporter subunit F</fullName>
    </submittedName>
</protein>